<organism evidence="1 2">
    <name type="scientific">Nibribacter ruber</name>
    <dbReference type="NCBI Taxonomy" id="2698458"/>
    <lineage>
        <taxon>Bacteria</taxon>
        <taxon>Pseudomonadati</taxon>
        <taxon>Bacteroidota</taxon>
        <taxon>Cytophagia</taxon>
        <taxon>Cytophagales</taxon>
        <taxon>Hymenobacteraceae</taxon>
        <taxon>Nibribacter</taxon>
    </lineage>
</organism>
<protein>
    <submittedName>
        <fullName evidence="1">Uncharacterized protein</fullName>
    </submittedName>
</protein>
<proteinExistence type="predicted"/>
<keyword evidence="2" id="KW-1185">Reference proteome</keyword>
<sequence>MYSKVTCTILFIFCLQTASGHQEIFAQGFYKDAYILQKQDTVYGQIEWTDEKALTLGITFKPKNDTATQHFDNSNLEGFGFVKEQMHFRLVPVSIRVNGTPVETRRFAKVWLKGYTELYKVALQVEEQDANHAFYYILKKDTAFYTLAKFKLYVNGTYIVQNRYQGMLKALFQDCGMITNNDYDKTAFQDKDINEIVTRYNACKNPQMVTQELKSSSKAIVRHGIETSFNRYYSPGDNNISQSQGYSLGFFWDIMEPDLSRRISSVIGVNYMYMYYYNKDVSPKRFPLTTAERNSFNDRHYIRIPLLLQYNFNQSFEEKLLPFMNFGVTSILLPKFTYGAGFYYKNWKAYAQVENLGLSYNDYKIVSFAVGYKLPRKTDQ</sequence>
<evidence type="ECO:0000313" key="1">
    <source>
        <dbReference type="EMBL" id="QHL86185.1"/>
    </source>
</evidence>
<gene>
    <name evidence="1" type="ORF">GU926_01465</name>
</gene>
<dbReference type="EMBL" id="CP047897">
    <property type="protein sequence ID" value="QHL86185.1"/>
    <property type="molecule type" value="Genomic_DNA"/>
</dbReference>
<accession>A0A6P1NWL1</accession>
<reference evidence="1 2" key="1">
    <citation type="submission" date="2020-01" db="EMBL/GenBank/DDBJ databases">
        <authorList>
            <person name="Kim M."/>
        </authorList>
    </citation>
    <scope>NUCLEOTIDE SEQUENCE [LARGE SCALE GENOMIC DNA]</scope>
    <source>
        <strain evidence="1 2">BT10</strain>
    </source>
</reference>
<name>A0A6P1NWL1_9BACT</name>
<dbReference type="Proteomes" id="UP000464214">
    <property type="component" value="Chromosome"/>
</dbReference>
<dbReference type="AlphaFoldDB" id="A0A6P1NWL1"/>
<evidence type="ECO:0000313" key="2">
    <source>
        <dbReference type="Proteomes" id="UP000464214"/>
    </source>
</evidence>
<dbReference type="KEGG" id="nib:GU926_01465"/>
<dbReference type="RefSeq" id="WP_160688354.1">
    <property type="nucleotide sequence ID" value="NZ_CP047897.1"/>
</dbReference>